<keyword evidence="5" id="KW-1185">Reference proteome</keyword>
<feature type="region of interest" description="Disordered" evidence="2">
    <location>
        <begin position="106"/>
        <end position="130"/>
    </location>
</feature>
<dbReference type="GO" id="GO:0055037">
    <property type="term" value="C:recycling endosome"/>
    <property type="evidence" value="ECO:0007669"/>
    <property type="project" value="TreeGrafter"/>
</dbReference>
<dbReference type="InterPro" id="IPR011993">
    <property type="entry name" value="PH-like_dom_sf"/>
</dbReference>
<sequence>METQPAQPRIVLPSNGTLLKWTNYISGWRERYFEIKHGHLLYYISKEDQSSVCRGSISIKSIRITLHEFNDCEFMVSVGEDIAWHLRAENTHKRALWIKALTQDSNDSDYGTNSPKTHSSNTSLSSLSLDRKTEVQDQDISSHVAELEAYRTMCREQMTSLRRELQQIGVSQARILCINAIHIAMLDNINQIIAFAKNQNAHRTQDKWEPCTPLSPRAYIAITNRR</sequence>
<dbReference type="Proteomes" id="UP001196413">
    <property type="component" value="Unassembled WGS sequence"/>
</dbReference>
<dbReference type="EMBL" id="JAHQIW010007054">
    <property type="protein sequence ID" value="KAJ1371854.1"/>
    <property type="molecule type" value="Genomic_DNA"/>
</dbReference>
<evidence type="ECO:0000256" key="2">
    <source>
        <dbReference type="SAM" id="MobiDB-lite"/>
    </source>
</evidence>
<dbReference type="AlphaFoldDB" id="A0AAD5WIL2"/>
<dbReference type="GO" id="GO:0005802">
    <property type="term" value="C:trans-Golgi network"/>
    <property type="evidence" value="ECO:0007669"/>
    <property type="project" value="TreeGrafter"/>
</dbReference>
<dbReference type="GO" id="GO:0042147">
    <property type="term" value="P:retrograde transport, endosome to Golgi"/>
    <property type="evidence" value="ECO:0007669"/>
    <property type="project" value="TreeGrafter"/>
</dbReference>
<dbReference type="PROSITE" id="PS50003">
    <property type="entry name" value="PH_DOMAIN"/>
    <property type="match status" value="1"/>
</dbReference>
<dbReference type="Gene3D" id="2.30.29.30">
    <property type="entry name" value="Pleckstrin-homology domain (PH domain)/Phosphotyrosine-binding domain (PTB)"/>
    <property type="match status" value="1"/>
</dbReference>
<dbReference type="InterPro" id="IPR001849">
    <property type="entry name" value="PH_domain"/>
</dbReference>
<feature type="compositionally biased region" description="Polar residues" evidence="2">
    <location>
        <begin position="106"/>
        <end position="118"/>
    </location>
</feature>
<dbReference type="SUPFAM" id="SSF50729">
    <property type="entry name" value="PH domain-like"/>
    <property type="match status" value="1"/>
</dbReference>
<feature type="compositionally biased region" description="Low complexity" evidence="2">
    <location>
        <begin position="119"/>
        <end position="128"/>
    </location>
</feature>
<proteinExistence type="predicted"/>
<name>A0AAD5WIL2_PARTN</name>
<keyword evidence="1" id="KW-0597">Phosphoprotein</keyword>
<organism evidence="4 5">
    <name type="scientific">Parelaphostrongylus tenuis</name>
    <name type="common">Meningeal worm</name>
    <dbReference type="NCBI Taxonomy" id="148309"/>
    <lineage>
        <taxon>Eukaryota</taxon>
        <taxon>Metazoa</taxon>
        <taxon>Ecdysozoa</taxon>
        <taxon>Nematoda</taxon>
        <taxon>Chromadorea</taxon>
        <taxon>Rhabditida</taxon>
        <taxon>Rhabditina</taxon>
        <taxon>Rhabditomorpha</taxon>
        <taxon>Strongyloidea</taxon>
        <taxon>Metastrongylidae</taxon>
        <taxon>Parelaphostrongylus</taxon>
    </lineage>
</organism>
<protein>
    <recommendedName>
        <fullName evidence="3">PH domain-containing protein</fullName>
    </recommendedName>
</protein>
<reference evidence="4" key="1">
    <citation type="submission" date="2021-06" db="EMBL/GenBank/DDBJ databases">
        <title>Parelaphostrongylus tenuis whole genome reference sequence.</title>
        <authorList>
            <person name="Garwood T.J."/>
            <person name="Larsen P.A."/>
            <person name="Fountain-Jones N.M."/>
            <person name="Garbe J.R."/>
            <person name="Macchietto M.G."/>
            <person name="Kania S.A."/>
            <person name="Gerhold R.W."/>
            <person name="Richards J.E."/>
            <person name="Wolf T.M."/>
        </authorList>
    </citation>
    <scope>NUCLEOTIDE SEQUENCE</scope>
    <source>
        <strain evidence="4">MNPRO001-30</strain>
        <tissue evidence="4">Meninges</tissue>
    </source>
</reference>
<dbReference type="InterPro" id="IPR045188">
    <property type="entry name" value="Boi1/Boi2-like"/>
</dbReference>
<dbReference type="SMART" id="SM00233">
    <property type="entry name" value="PH"/>
    <property type="match status" value="1"/>
</dbReference>
<evidence type="ECO:0000313" key="4">
    <source>
        <dbReference type="EMBL" id="KAJ1371854.1"/>
    </source>
</evidence>
<dbReference type="PANTHER" id="PTHR22902">
    <property type="entry name" value="SESQUIPEDALIAN"/>
    <property type="match status" value="1"/>
</dbReference>
<dbReference type="PANTHER" id="PTHR22902:SF27">
    <property type="entry name" value="PLECKSTRIN HOMOLOGY DOMAIN-CONTAINING FAMILY A MEMBER 3"/>
    <property type="match status" value="1"/>
</dbReference>
<evidence type="ECO:0000256" key="1">
    <source>
        <dbReference type="ARBA" id="ARBA00022553"/>
    </source>
</evidence>
<evidence type="ECO:0000313" key="5">
    <source>
        <dbReference type="Proteomes" id="UP001196413"/>
    </source>
</evidence>
<dbReference type="GO" id="GO:0005829">
    <property type="term" value="C:cytosol"/>
    <property type="evidence" value="ECO:0007669"/>
    <property type="project" value="GOC"/>
</dbReference>
<dbReference type="Pfam" id="PF00169">
    <property type="entry name" value="PH"/>
    <property type="match status" value="1"/>
</dbReference>
<dbReference type="GO" id="GO:0001881">
    <property type="term" value="P:receptor recycling"/>
    <property type="evidence" value="ECO:0007669"/>
    <property type="project" value="TreeGrafter"/>
</dbReference>
<feature type="domain" description="PH" evidence="3">
    <location>
        <begin position="11"/>
        <end position="106"/>
    </location>
</feature>
<dbReference type="GO" id="GO:0005769">
    <property type="term" value="C:early endosome"/>
    <property type="evidence" value="ECO:0007669"/>
    <property type="project" value="TreeGrafter"/>
</dbReference>
<dbReference type="GO" id="GO:0007032">
    <property type="term" value="P:endosome organization"/>
    <property type="evidence" value="ECO:0007669"/>
    <property type="project" value="TreeGrafter"/>
</dbReference>
<accession>A0AAD5WIL2</accession>
<gene>
    <name evidence="4" type="ORF">KIN20_033885</name>
</gene>
<comment type="caution">
    <text evidence="4">The sequence shown here is derived from an EMBL/GenBank/DDBJ whole genome shotgun (WGS) entry which is preliminary data.</text>
</comment>
<evidence type="ECO:0000259" key="3">
    <source>
        <dbReference type="PROSITE" id="PS50003"/>
    </source>
</evidence>